<dbReference type="EMBL" id="JACGCI010000090">
    <property type="protein sequence ID" value="KAF6746697.1"/>
    <property type="molecule type" value="Genomic_DNA"/>
</dbReference>
<comment type="caution">
    <text evidence="3">The sequence shown here is derived from an EMBL/GenBank/DDBJ whole genome shotgun (WGS) entry which is preliminary data.</text>
</comment>
<evidence type="ECO:0000256" key="1">
    <source>
        <dbReference type="SAM" id="MobiDB-lite"/>
    </source>
</evidence>
<dbReference type="Pfam" id="PF20231">
    <property type="entry name" value="DUF6589"/>
    <property type="match status" value="1"/>
</dbReference>
<reference evidence="3 4" key="1">
    <citation type="submission" date="2020-07" db="EMBL/GenBank/DDBJ databases">
        <title>Comparative genomics of pyrophilous fungi reveals a link between fire events and developmental genes.</title>
        <authorList>
            <consortium name="DOE Joint Genome Institute"/>
            <person name="Steindorff A.S."/>
            <person name="Carver A."/>
            <person name="Calhoun S."/>
            <person name="Stillman K."/>
            <person name="Liu H."/>
            <person name="Lipzen A."/>
            <person name="Pangilinan J."/>
            <person name="Labutti K."/>
            <person name="Bruns T.D."/>
            <person name="Grigoriev I.V."/>
        </authorList>
    </citation>
    <scope>NUCLEOTIDE SEQUENCE [LARGE SCALE GENOMIC DNA]</scope>
    <source>
        <strain evidence="3 4">CBS 144469</strain>
    </source>
</reference>
<dbReference type="InterPro" id="IPR046496">
    <property type="entry name" value="DUF6589"/>
</dbReference>
<dbReference type="Proteomes" id="UP000521943">
    <property type="component" value="Unassembled WGS sequence"/>
</dbReference>
<dbReference type="OrthoDB" id="3033641at2759"/>
<sequence>MHRWRLSATPSTPCFSAQGSSSPVTFNPERPTSHKRRPPNDENIPPAGVPSTPTPAAKKRKTVVPLFSGDTDPTQLTPREKLSHILPHIQTYGWSLGEFLYYLFLDDKHRGQVHAGMVSKFLGGRTTYRPAHILDLWEAHSDGLCGDKAVNEGLMFSFDVPYTDIENVRSALSSYAAQTVLKVVTKEAKVAVKPENGLHASARKKSAQKLEWRAMGLTTVEAITGDVNSDVTAKRRPGPLVTTHALSSLLYKRSNEARLLPLSLGLLAFAYSTPVDVMAYCSRVGIMPTYNTITGALRRMANKQALTIQEHGQDQKTVGFMVIDNVQNYVRPRDQRVGSHSTMNIGLAATYCEVPGLDPAAFDIQDKQERVSKNLRAGLDVDQLLMFIDAAHLNTVFTLHWLRALVNNIPELSPLKPAVSKLFRTRARKVCIPPGATPVYPLSSSGKCETVTTELKEAMHDFLAQVGQTDGNYLDRLLLVGGDGLTFQRLLEVQRYLQHHKDNLESLAIVEPVLAVWHTEWTFDSSLFENFWDSALTSDPSTLGHSATVIGRPAPANLKKVDYYPSVDLLYLVLDTRMLDCWRYVDGINPCDEIFGHFADLAASGTLPGIEELEKTAAHLHRTYTSTRAIYEALDDTTKKSRWTAAVPLGADWVPKAANPTSLTEKTAPSTPNTNGRHPSGDRVLANTIAFMRDATLAREMSYAIAEGDAGRVYEVMKMLLFHFAGSTHTKYCSYLLEVVTRFELESSVELFEAILQTTLVNISGLPGSCSAADVMQEYFNRLLEAIVEKKGIDYGDSFARDVISPNLGHFAQLKLNLRSGIGLAKRSGRHTAPHENPEIRKLLHSYREHELHRRRPGRVYTDTDRDEFTRGIAKLRAGRLKKWVHDTVNARLSGDANTMDIDEDPIEDDAEPGGLQTLGVTEVRDGQLILETFSDDAVHGAFNDYLRVNGDGMEDSDDESDM</sequence>
<name>A0A8H6HIA6_9AGAR</name>
<organism evidence="3 4">
    <name type="scientific">Ephemerocybe angulata</name>
    <dbReference type="NCBI Taxonomy" id="980116"/>
    <lineage>
        <taxon>Eukaryota</taxon>
        <taxon>Fungi</taxon>
        <taxon>Dikarya</taxon>
        <taxon>Basidiomycota</taxon>
        <taxon>Agaricomycotina</taxon>
        <taxon>Agaricomycetes</taxon>
        <taxon>Agaricomycetidae</taxon>
        <taxon>Agaricales</taxon>
        <taxon>Agaricineae</taxon>
        <taxon>Psathyrellaceae</taxon>
        <taxon>Ephemerocybe</taxon>
    </lineage>
</organism>
<gene>
    <name evidence="3" type="ORF">DFP72DRAFT_1017141</name>
</gene>
<feature type="compositionally biased region" description="Polar residues" evidence="1">
    <location>
        <begin position="8"/>
        <end position="25"/>
    </location>
</feature>
<feature type="region of interest" description="Disordered" evidence="1">
    <location>
        <begin position="660"/>
        <end position="681"/>
    </location>
</feature>
<proteinExistence type="predicted"/>
<feature type="region of interest" description="Disordered" evidence="1">
    <location>
        <begin position="1"/>
        <end position="76"/>
    </location>
</feature>
<evidence type="ECO:0000259" key="2">
    <source>
        <dbReference type="Pfam" id="PF20231"/>
    </source>
</evidence>
<keyword evidence="4" id="KW-1185">Reference proteome</keyword>
<feature type="domain" description="DUF6589" evidence="2">
    <location>
        <begin position="375"/>
        <end position="831"/>
    </location>
</feature>
<protein>
    <recommendedName>
        <fullName evidence="2">DUF6589 domain-containing protein</fullName>
    </recommendedName>
</protein>
<dbReference type="AlphaFoldDB" id="A0A8H6HIA6"/>
<accession>A0A8H6HIA6</accession>
<feature type="compositionally biased region" description="Polar residues" evidence="1">
    <location>
        <begin position="660"/>
        <end position="677"/>
    </location>
</feature>
<evidence type="ECO:0000313" key="3">
    <source>
        <dbReference type="EMBL" id="KAF6746697.1"/>
    </source>
</evidence>
<evidence type="ECO:0000313" key="4">
    <source>
        <dbReference type="Proteomes" id="UP000521943"/>
    </source>
</evidence>